<dbReference type="Pfam" id="PF05979">
    <property type="entry name" value="DUF896"/>
    <property type="match status" value="1"/>
</dbReference>
<gene>
    <name evidence="2" type="ORF">AB986_04695</name>
</gene>
<sequence length="78" mass="9226">MLSQDKIQRINELSRKSKESSLTEAEKKEQKDLRQEYLKSLRSSFDNQLNSIKVVDEEGNDVTPNKLKESKKNRRFLQ</sequence>
<dbReference type="HAMAP" id="MF_01103">
    <property type="entry name" value="UPF0291"/>
    <property type="match status" value="1"/>
</dbReference>
<dbReference type="EMBL" id="LELK01000001">
    <property type="protein sequence ID" value="KMM38583.1"/>
    <property type="molecule type" value="Genomic_DNA"/>
</dbReference>
<dbReference type="PATRIC" id="fig|157733.3.peg.3168"/>
<keyword evidence="1" id="KW-0963">Cytoplasm</keyword>
<evidence type="ECO:0000313" key="2">
    <source>
        <dbReference type="EMBL" id="KMM38583.1"/>
    </source>
</evidence>
<dbReference type="STRING" id="157733.AB986_04695"/>
<dbReference type="PANTHER" id="PTHR37300:SF1">
    <property type="entry name" value="UPF0291 PROTEIN YNZC"/>
    <property type="match status" value="1"/>
</dbReference>
<proteinExistence type="inferred from homology"/>
<reference evidence="2" key="1">
    <citation type="submission" date="2015-06" db="EMBL/GenBank/DDBJ databases">
        <authorList>
            <person name="Liu B."/>
            <person name="Wang J."/>
            <person name="Zhu Y."/>
            <person name="Liu G."/>
            <person name="Chen Q."/>
            <person name="Zheng C."/>
            <person name="Che J."/>
            <person name="Ge C."/>
            <person name="Shi H."/>
            <person name="Pan Z."/>
            <person name="Liu X."/>
        </authorList>
    </citation>
    <scope>NUCLEOTIDE SEQUENCE [LARGE SCALE GENOMIC DNA]</scope>
    <source>
        <strain evidence="2">DSM 16346</strain>
    </source>
</reference>
<comment type="subcellular location">
    <subcellularLocation>
        <location evidence="1">Cytoplasm</location>
    </subcellularLocation>
</comment>
<name>A0A0J6CZT3_9BACL</name>
<comment type="caution">
    <text evidence="2">The sequence shown here is derived from an EMBL/GenBank/DDBJ whole genome shotgun (WGS) entry which is preliminary data.</text>
</comment>
<dbReference type="SUPFAM" id="SSF158221">
    <property type="entry name" value="YnzC-like"/>
    <property type="match status" value="1"/>
</dbReference>
<accession>A0A0J6CZT3</accession>
<evidence type="ECO:0000256" key="1">
    <source>
        <dbReference type="HAMAP-Rule" id="MF_01103"/>
    </source>
</evidence>
<dbReference type="RefSeq" id="WP_048309700.1">
    <property type="nucleotide sequence ID" value="NZ_CP119526.1"/>
</dbReference>
<evidence type="ECO:0000313" key="3">
    <source>
        <dbReference type="Proteomes" id="UP000035996"/>
    </source>
</evidence>
<keyword evidence="3" id="KW-1185">Reference proteome</keyword>
<dbReference type="InterPro" id="IPR009242">
    <property type="entry name" value="DUF896"/>
</dbReference>
<dbReference type="AlphaFoldDB" id="A0A0J6CZT3"/>
<dbReference type="PANTHER" id="PTHR37300">
    <property type="entry name" value="UPF0291 PROTEIN CBO2609/CLC_2481"/>
    <property type="match status" value="1"/>
</dbReference>
<dbReference type="GeneID" id="301326653"/>
<comment type="similarity">
    <text evidence="1">Belongs to the UPF0291 family.</text>
</comment>
<organism evidence="2 3">
    <name type="scientific">Guptibacillus hwajinpoensis</name>
    <dbReference type="NCBI Taxonomy" id="208199"/>
    <lineage>
        <taxon>Bacteria</taxon>
        <taxon>Bacillati</taxon>
        <taxon>Bacillota</taxon>
        <taxon>Bacilli</taxon>
        <taxon>Bacillales</taxon>
        <taxon>Guptibacillaceae</taxon>
        <taxon>Guptibacillus</taxon>
    </lineage>
</organism>
<dbReference type="GO" id="GO:0005737">
    <property type="term" value="C:cytoplasm"/>
    <property type="evidence" value="ECO:0007669"/>
    <property type="project" value="UniProtKB-SubCell"/>
</dbReference>
<dbReference type="OrthoDB" id="390105at2"/>
<protein>
    <recommendedName>
        <fullName evidence="1">UPF0291 protein AB986_04695</fullName>
    </recommendedName>
</protein>
<dbReference type="Proteomes" id="UP000035996">
    <property type="component" value="Unassembled WGS sequence"/>
</dbReference>
<dbReference type="Gene3D" id="1.10.287.540">
    <property type="entry name" value="Helix hairpin bin"/>
    <property type="match status" value="1"/>
</dbReference>